<evidence type="ECO:0000313" key="2">
    <source>
        <dbReference type="Proteomes" id="UP001500392"/>
    </source>
</evidence>
<dbReference type="EMBL" id="BAABDM010000003">
    <property type="protein sequence ID" value="GAA4096879.1"/>
    <property type="molecule type" value="Genomic_DNA"/>
</dbReference>
<organism evidence="1 2">
    <name type="scientific">Zhongshania borealis</name>
    <dbReference type="NCBI Taxonomy" id="889488"/>
    <lineage>
        <taxon>Bacteria</taxon>
        <taxon>Pseudomonadati</taxon>
        <taxon>Pseudomonadota</taxon>
        <taxon>Gammaproteobacteria</taxon>
        <taxon>Cellvibrionales</taxon>
        <taxon>Spongiibacteraceae</taxon>
        <taxon>Zhongshania</taxon>
    </lineage>
</organism>
<gene>
    <name evidence="1" type="ORF">GCM10022414_21750</name>
</gene>
<proteinExistence type="predicted"/>
<dbReference type="Proteomes" id="UP001500392">
    <property type="component" value="Unassembled WGS sequence"/>
</dbReference>
<protein>
    <submittedName>
        <fullName evidence="1">Uncharacterized protein</fullName>
    </submittedName>
</protein>
<accession>A0ABP7WU40</accession>
<name>A0ABP7WU40_9GAMM</name>
<reference evidence="2" key="1">
    <citation type="journal article" date="2019" name="Int. J. Syst. Evol. Microbiol.">
        <title>The Global Catalogue of Microorganisms (GCM) 10K type strain sequencing project: providing services to taxonomists for standard genome sequencing and annotation.</title>
        <authorList>
            <consortium name="The Broad Institute Genomics Platform"/>
            <consortium name="The Broad Institute Genome Sequencing Center for Infectious Disease"/>
            <person name="Wu L."/>
            <person name="Ma J."/>
        </authorList>
    </citation>
    <scope>NUCLEOTIDE SEQUENCE [LARGE SCALE GENOMIC DNA]</scope>
    <source>
        <strain evidence="2">JCM 17304</strain>
    </source>
</reference>
<evidence type="ECO:0000313" key="1">
    <source>
        <dbReference type="EMBL" id="GAA4096879.1"/>
    </source>
</evidence>
<comment type="caution">
    <text evidence="1">The sequence shown here is derived from an EMBL/GenBank/DDBJ whole genome shotgun (WGS) entry which is preliminary data.</text>
</comment>
<sequence length="53" mass="5794">MFRQGQFTQYGAAQIKVVVVEGELDVVESEHEGNVVPVSRRLGGGFYHVCGRG</sequence>
<keyword evidence="2" id="KW-1185">Reference proteome</keyword>